<evidence type="ECO:0000313" key="1">
    <source>
        <dbReference type="EMBL" id="CAF5146179.1"/>
    </source>
</evidence>
<dbReference type="EMBL" id="CAJOBH010254854">
    <property type="protein sequence ID" value="CAF5146179.1"/>
    <property type="molecule type" value="Genomic_DNA"/>
</dbReference>
<reference evidence="2" key="1">
    <citation type="submission" date="2021-02" db="EMBL/GenBank/DDBJ databases">
        <authorList>
            <person name="Nowell W R."/>
        </authorList>
    </citation>
    <scope>NUCLEOTIDE SEQUENCE</scope>
</reference>
<gene>
    <name evidence="1" type="ORF">BYL167_LOCUS71220</name>
    <name evidence="2" type="ORF">GIL414_LOCUS78446</name>
</gene>
<accession>A0A8S3IUP8</accession>
<feature type="non-terminal residue" evidence="2">
    <location>
        <position position="74"/>
    </location>
</feature>
<dbReference type="Proteomes" id="UP000681720">
    <property type="component" value="Unassembled WGS sequence"/>
</dbReference>
<proteinExistence type="predicted"/>
<dbReference type="AlphaFoldDB" id="A0A8S3IUP8"/>
<evidence type="ECO:0000313" key="3">
    <source>
        <dbReference type="Proteomes" id="UP000681720"/>
    </source>
</evidence>
<organism evidence="2 3">
    <name type="scientific">Rotaria magnacalcarata</name>
    <dbReference type="NCBI Taxonomy" id="392030"/>
    <lineage>
        <taxon>Eukaryota</taxon>
        <taxon>Metazoa</taxon>
        <taxon>Spiralia</taxon>
        <taxon>Gnathifera</taxon>
        <taxon>Rotifera</taxon>
        <taxon>Eurotatoria</taxon>
        <taxon>Bdelloidea</taxon>
        <taxon>Philodinida</taxon>
        <taxon>Philodinidae</taxon>
        <taxon>Rotaria</taxon>
    </lineage>
</organism>
<protein>
    <submittedName>
        <fullName evidence="2">Uncharacterized protein</fullName>
    </submittedName>
</protein>
<name>A0A8S3IUP8_9BILA</name>
<dbReference type="EMBL" id="CAJOBJ010349951">
    <property type="protein sequence ID" value="CAF5206872.1"/>
    <property type="molecule type" value="Genomic_DNA"/>
</dbReference>
<feature type="non-terminal residue" evidence="2">
    <location>
        <position position="1"/>
    </location>
</feature>
<comment type="caution">
    <text evidence="2">The sequence shown here is derived from an EMBL/GenBank/DDBJ whole genome shotgun (WGS) entry which is preliminary data.</text>
</comment>
<evidence type="ECO:0000313" key="2">
    <source>
        <dbReference type="EMBL" id="CAF5206872.1"/>
    </source>
</evidence>
<dbReference type="Proteomes" id="UP000681967">
    <property type="component" value="Unassembled WGS sequence"/>
</dbReference>
<sequence>TELERELKTLIEALVVDIKNDADNKKQAKLIQIQEETLIKMKTCFQELLASFGPSSQSLWVDLHTFLTQRFNQM</sequence>